<evidence type="ECO:0008006" key="8">
    <source>
        <dbReference type="Google" id="ProtNLM"/>
    </source>
</evidence>
<keyword evidence="7" id="KW-1185">Reference proteome</keyword>
<dbReference type="PANTHER" id="PTHR11108">
    <property type="entry name" value="FERROCHELATASE"/>
    <property type="match status" value="1"/>
</dbReference>
<comment type="similarity">
    <text evidence="5">Belongs to the ferrochelatase family.</text>
</comment>
<evidence type="ECO:0000256" key="1">
    <source>
        <dbReference type="ARBA" id="ARBA00023004"/>
    </source>
</evidence>
<dbReference type="Pfam" id="PF00762">
    <property type="entry name" value="Ferrochelatase"/>
    <property type="match status" value="1"/>
</dbReference>
<dbReference type="Proteomes" id="UP001439008">
    <property type="component" value="Unassembled WGS sequence"/>
</dbReference>
<evidence type="ECO:0000256" key="3">
    <source>
        <dbReference type="ARBA" id="ARBA00023239"/>
    </source>
</evidence>
<dbReference type="InterPro" id="IPR001015">
    <property type="entry name" value="Ferrochelatase"/>
</dbReference>
<dbReference type="CDD" id="cd00419">
    <property type="entry name" value="Ferrochelatase_C"/>
    <property type="match status" value="1"/>
</dbReference>
<dbReference type="SUPFAM" id="SSF53800">
    <property type="entry name" value="Chelatase"/>
    <property type="match status" value="1"/>
</dbReference>
<dbReference type="EMBL" id="JBDODL010000188">
    <property type="protein sequence ID" value="MES1919060.1"/>
    <property type="molecule type" value="Genomic_DNA"/>
</dbReference>
<keyword evidence="3" id="KW-0456">Lyase</keyword>
<keyword evidence="2" id="KW-0350">Heme biosynthesis</keyword>
<dbReference type="Gene3D" id="3.40.50.1400">
    <property type="match status" value="1"/>
</dbReference>
<sequence>MERLREKRFENKYVAAWQSKVGPVAWQGPQTESVLKSLGERGFGKVVIVPIAFTSDHIETLYEIDVEYRKVAEESGITEFRRSRSLNDSEMFCRGLAEMVEDHLREKKVASAAYGLRCADCWQGEKCRKLLNPAF</sequence>
<dbReference type="PANTHER" id="PTHR11108:SF1">
    <property type="entry name" value="FERROCHELATASE, MITOCHONDRIAL"/>
    <property type="match status" value="1"/>
</dbReference>
<gene>
    <name evidence="6" type="ORF">MHBO_000932</name>
</gene>
<evidence type="ECO:0000256" key="5">
    <source>
        <dbReference type="RuleBase" id="RU004185"/>
    </source>
</evidence>
<reference evidence="6 7" key="1">
    <citation type="journal article" date="2024" name="BMC Biol.">
        <title>Comparative genomics of Ascetosporea gives new insight into the evolutionary basis for animal parasitism in Rhizaria.</title>
        <authorList>
            <person name="Hiltunen Thoren M."/>
            <person name="Onut-Brannstrom I."/>
            <person name="Alfjorden A."/>
            <person name="Peckova H."/>
            <person name="Swords F."/>
            <person name="Hooper C."/>
            <person name="Holzer A.S."/>
            <person name="Bass D."/>
            <person name="Burki F."/>
        </authorList>
    </citation>
    <scope>NUCLEOTIDE SEQUENCE [LARGE SCALE GENOMIC DNA]</scope>
    <source>
        <strain evidence="6">20-A016</strain>
    </source>
</reference>
<dbReference type="InterPro" id="IPR033644">
    <property type="entry name" value="Ferrochelatase_C"/>
</dbReference>
<evidence type="ECO:0000313" key="6">
    <source>
        <dbReference type="EMBL" id="MES1919060.1"/>
    </source>
</evidence>
<name>A0ABV2AHC0_9EUKA</name>
<proteinExistence type="inferred from homology"/>
<protein>
    <recommendedName>
        <fullName evidence="8">Ferrochelatase</fullName>
    </recommendedName>
</protein>
<comment type="caution">
    <text evidence="6">The sequence shown here is derived from an EMBL/GenBank/DDBJ whole genome shotgun (WGS) entry which is preliminary data.</text>
</comment>
<organism evidence="6 7">
    <name type="scientific">Bonamia ostreae</name>
    <dbReference type="NCBI Taxonomy" id="126728"/>
    <lineage>
        <taxon>Eukaryota</taxon>
        <taxon>Sar</taxon>
        <taxon>Rhizaria</taxon>
        <taxon>Endomyxa</taxon>
        <taxon>Ascetosporea</taxon>
        <taxon>Haplosporida</taxon>
        <taxon>Bonamia</taxon>
    </lineage>
</organism>
<evidence type="ECO:0000256" key="2">
    <source>
        <dbReference type="ARBA" id="ARBA00023133"/>
    </source>
</evidence>
<evidence type="ECO:0000313" key="7">
    <source>
        <dbReference type="Proteomes" id="UP001439008"/>
    </source>
</evidence>
<keyword evidence="1" id="KW-0408">Iron</keyword>
<keyword evidence="4" id="KW-0627">Porphyrin biosynthesis</keyword>
<evidence type="ECO:0000256" key="4">
    <source>
        <dbReference type="ARBA" id="ARBA00023244"/>
    </source>
</evidence>
<accession>A0ABV2AHC0</accession>